<comment type="caution">
    <text evidence="1">The sequence shown here is derived from an EMBL/GenBank/DDBJ whole genome shotgun (WGS) entry which is preliminary data.</text>
</comment>
<protein>
    <submittedName>
        <fullName evidence="1">Uncharacterized protein</fullName>
    </submittedName>
</protein>
<evidence type="ECO:0000313" key="2">
    <source>
        <dbReference type="Proteomes" id="UP001152795"/>
    </source>
</evidence>
<organism evidence="1 2">
    <name type="scientific">Paramuricea clavata</name>
    <name type="common">Red gorgonian</name>
    <name type="synonym">Violescent sea-whip</name>
    <dbReference type="NCBI Taxonomy" id="317549"/>
    <lineage>
        <taxon>Eukaryota</taxon>
        <taxon>Metazoa</taxon>
        <taxon>Cnidaria</taxon>
        <taxon>Anthozoa</taxon>
        <taxon>Octocorallia</taxon>
        <taxon>Malacalcyonacea</taxon>
        <taxon>Plexauridae</taxon>
        <taxon>Paramuricea</taxon>
    </lineage>
</organism>
<gene>
    <name evidence="1" type="ORF">PACLA_8A038722</name>
</gene>
<reference evidence="1" key="1">
    <citation type="submission" date="2020-04" db="EMBL/GenBank/DDBJ databases">
        <authorList>
            <person name="Alioto T."/>
            <person name="Alioto T."/>
            <person name="Gomez Garrido J."/>
        </authorList>
    </citation>
    <scope>NUCLEOTIDE SEQUENCE</scope>
    <source>
        <strain evidence="1">A484AB</strain>
    </source>
</reference>
<dbReference type="EMBL" id="CACRXK020002068">
    <property type="protein sequence ID" value="CAB3992524.1"/>
    <property type="molecule type" value="Genomic_DNA"/>
</dbReference>
<sequence length="73" mass="8321">MEQVNNNYQPATQKTKSNMVAVSNGIYYQPATQKTKSNMVAVSWASMRNQYKVNRDLHRDKSEIPRSPVCSSI</sequence>
<keyword evidence="2" id="KW-1185">Reference proteome</keyword>
<dbReference type="Proteomes" id="UP001152795">
    <property type="component" value="Unassembled WGS sequence"/>
</dbReference>
<proteinExistence type="predicted"/>
<evidence type="ECO:0000313" key="1">
    <source>
        <dbReference type="EMBL" id="CAB3992524.1"/>
    </source>
</evidence>
<name>A0A6S7GGK6_PARCT</name>
<dbReference type="AlphaFoldDB" id="A0A6S7GGK6"/>
<accession>A0A6S7GGK6</accession>